<dbReference type="AlphaFoldDB" id="A0A9X7BSW3"/>
<comment type="caution">
    <text evidence="1">The sequence shown here is derived from an EMBL/GenBank/DDBJ whole genome shotgun (WGS) entry which is preliminary data.</text>
</comment>
<gene>
    <name evidence="1" type="ORF">COK99_01190</name>
</gene>
<name>A0A9X7BSW3_BACTU</name>
<protein>
    <submittedName>
        <fullName evidence="1">Uncharacterized protein</fullName>
    </submittedName>
</protein>
<organism evidence="1 2">
    <name type="scientific">Bacillus thuringiensis</name>
    <dbReference type="NCBI Taxonomy" id="1428"/>
    <lineage>
        <taxon>Bacteria</taxon>
        <taxon>Bacillati</taxon>
        <taxon>Bacillota</taxon>
        <taxon>Bacilli</taxon>
        <taxon>Bacillales</taxon>
        <taxon>Bacillaceae</taxon>
        <taxon>Bacillus</taxon>
        <taxon>Bacillus cereus group</taxon>
    </lineage>
</organism>
<evidence type="ECO:0000313" key="1">
    <source>
        <dbReference type="EMBL" id="PFV35663.1"/>
    </source>
</evidence>
<accession>A0A9X7BSW3</accession>
<reference evidence="1 2" key="1">
    <citation type="submission" date="2017-09" db="EMBL/GenBank/DDBJ databases">
        <title>Large-scale bioinformatics analysis of Bacillus genomes uncovers conserved roles of natural products in bacterial physiology.</title>
        <authorList>
            <consortium name="Agbiome Team Llc"/>
            <person name="Bleich R.M."/>
            <person name="Grubbs K.J."/>
            <person name="Santa Maria K.C."/>
            <person name="Allen S.E."/>
            <person name="Farag S."/>
            <person name="Shank E.A."/>
            <person name="Bowers A."/>
        </authorList>
    </citation>
    <scope>NUCLEOTIDE SEQUENCE [LARGE SCALE GENOMIC DNA]</scope>
    <source>
        <strain evidence="1 2">AFS060060</strain>
    </source>
</reference>
<evidence type="ECO:0000313" key="2">
    <source>
        <dbReference type="Proteomes" id="UP000223366"/>
    </source>
</evidence>
<dbReference type="EMBL" id="NVDU01000003">
    <property type="protein sequence ID" value="PFV35663.1"/>
    <property type="molecule type" value="Genomic_DNA"/>
</dbReference>
<dbReference type="Proteomes" id="UP000223366">
    <property type="component" value="Unassembled WGS sequence"/>
</dbReference>
<proteinExistence type="predicted"/>
<dbReference type="RefSeq" id="WP_098685542.1">
    <property type="nucleotide sequence ID" value="NZ_NVDU01000003.1"/>
</dbReference>
<sequence length="130" mass="15636">MATVEQQRMFKSYEQRQEMRSNYEKDRMKEVSVRANKRDIYGKENMLDLPRHRIYGKCRYFEECPIDYKCRSYDSSHVKCQNCELVKTDSVCMKKHIHNPPIFEKMIARETIDADESKEKLSALCKRQVI</sequence>